<dbReference type="RefSeq" id="WP_188869071.1">
    <property type="nucleotide sequence ID" value="NZ_BMOO01000001.1"/>
</dbReference>
<reference evidence="3" key="2">
    <citation type="submission" date="2020-09" db="EMBL/GenBank/DDBJ databases">
        <authorList>
            <person name="Sun Q."/>
            <person name="Ohkuma M."/>
        </authorList>
    </citation>
    <scope>NUCLEOTIDE SEQUENCE</scope>
    <source>
        <strain evidence="3">JCM 16108</strain>
    </source>
</reference>
<keyword evidence="2" id="KW-0812">Transmembrane</keyword>
<sequence length="544" mass="55789">MRDERAVAGLVGAILLFGMLVVALSLYQAQVVPSENARVEFDHSQQVGNDLVEVRNALLRTAWSGDAQPTAVSLGTRYPERAFALNPPPATGTLATRNFSGASTVIISNLTRANVGEGLSEYAGDDGALSIPTKRLVYTPHYNEYGSAPTTTYENTVLYDRFGRAAGERTLARTGQRLVTPERVSVVALTGEYTESGVGSVALDPEAVSAGSGAGSSFAGPVTVSVPTALPSEGASGTSWNSLVAADTTLRGDDGRLNVTLAPGTRLRVAAVSVGATPERASPAYLSRESRDATMAAGERRPFTVRVNDASLNPVEGVAVSASVAGDGELVDGDAVVTGADGTASFAYRAGPSDGAVTVWVDSASPGDPGSPKTTTFDVSVPDGGGSDGSGSDGSGDGSGDAATLTYNGDAGPYNGGNTIRFSMSANADATITGVNVSVEGAAWLWDESGGQPEVRVGNGAYDANVDDAPNSANDYYRLGTAVDLTSDATVSAGETVTVEMQNFRRDGNDRPGGSVDVQNERVRITFAFADGSTQTLSFTNGAY</sequence>
<feature type="region of interest" description="Disordered" evidence="1">
    <location>
        <begin position="362"/>
        <end position="404"/>
    </location>
</feature>
<dbReference type="Proteomes" id="UP000765891">
    <property type="component" value="Unassembled WGS sequence"/>
</dbReference>
<dbReference type="InterPro" id="IPR013783">
    <property type="entry name" value="Ig-like_fold"/>
</dbReference>
<keyword evidence="2" id="KW-0472">Membrane</keyword>
<evidence type="ECO:0000313" key="3">
    <source>
        <dbReference type="EMBL" id="GGM54864.1"/>
    </source>
</evidence>
<dbReference type="OrthoDB" id="121941at2157"/>
<evidence type="ECO:0000256" key="2">
    <source>
        <dbReference type="SAM" id="Phobius"/>
    </source>
</evidence>
<dbReference type="InterPro" id="IPR008964">
    <property type="entry name" value="Invasin/intimin_cell_adhesion"/>
</dbReference>
<proteinExistence type="predicted"/>
<evidence type="ECO:0008006" key="6">
    <source>
        <dbReference type="Google" id="ProtNLM"/>
    </source>
</evidence>
<reference evidence="3" key="1">
    <citation type="journal article" date="2014" name="Int. J. Syst. Evol. Microbiol.">
        <title>Complete genome sequence of Corynebacterium casei LMG S-19264T (=DSM 44701T), isolated from a smear-ripened cheese.</title>
        <authorList>
            <consortium name="US DOE Joint Genome Institute (JGI-PGF)"/>
            <person name="Walter F."/>
            <person name="Albersmeier A."/>
            <person name="Kalinowski J."/>
            <person name="Ruckert C."/>
        </authorList>
    </citation>
    <scope>NUCLEOTIDE SEQUENCE</scope>
    <source>
        <strain evidence="3">JCM 16108</strain>
    </source>
</reference>
<organism evidence="3 5">
    <name type="scientific">Halarchaeum rubridurum</name>
    <dbReference type="NCBI Taxonomy" id="489911"/>
    <lineage>
        <taxon>Archaea</taxon>
        <taxon>Methanobacteriati</taxon>
        <taxon>Methanobacteriota</taxon>
        <taxon>Stenosarchaea group</taxon>
        <taxon>Halobacteria</taxon>
        <taxon>Halobacteriales</taxon>
        <taxon>Halobacteriaceae</taxon>
    </lineage>
</organism>
<feature type="transmembrane region" description="Helical" evidence="2">
    <location>
        <begin position="7"/>
        <end position="27"/>
    </location>
</feature>
<evidence type="ECO:0000313" key="5">
    <source>
        <dbReference type="Proteomes" id="UP000614609"/>
    </source>
</evidence>
<dbReference type="EMBL" id="BMOO01000001">
    <property type="protein sequence ID" value="GGM54864.1"/>
    <property type="molecule type" value="Genomic_DNA"/>
</dbReference>
<dbReference type="AlphaFoldDB" id="A0A830FXU1"/>
<keyword evidence="2" id="KW-1133">Transmembrane helix</keyword>
<dbReference type="Gene3D" id="2.60.40.10">
    <property type="entry name" value="Immunoglobulins"/>
    <property type="match status" value="1"/>
</dbReference>
<feature type="compositionally biased region" description="Gly residues" evidence="1">
    <location>
        <begin position="383"/>
        <end position="399"/>
    </location>
</feature>
<accession>A0A830FXU1</accession>
<dbReference type="EMBL" id="JAGGKO010000001">
    <property type="protein sequence ID" value="MBP1953808.1"/>
    <property type="molecule type" value="Genomic_DNA"/>
</dbReference>
<evidence type="ECO:0000313" key="4">
    <source>
        <dbReference type="EMBL" id="MBP1953808.1"/>
    </source>
</evidence>
<comment type="caution">
    <text evidence="3">The sequence shown here is derived from an EMBL/GenBank/DDBJ whole genome shotgun (WGS) entry which is preliminary data.</text>
</comment>
<dbReference type="SUPFAM" id="SSF49373">
    <property type="entry name" value="Invasin/intimin cell-adhesion fragments"/>
    <property type="match status" value="1"/>
</dbReference>
<protein>
    <recommendedName>
        <fullName evidence="6">Big-1 domain-containing protein</fullName>
    </recommendedName>
</protein>
<gene>
    <name evidence="3" type="ORF">GCM10009017_01480</name>
    <name evidence="4" type="ORF">J2752_000689</name>
</gene>
<evidence type="ECO:0000256" key="1">
    <source>
        <dbReference type="SAM" id="MobiDB-lite"/>
    </source>
</evidence>
<dbReference type="Proteomes" id="UP000614609">
    <property type="component" value="Unassembled WGS sequence"/>
</dbReference>
<reference evidence="4" key="3">
    <citation type="submission" date="2021-03" db="EMBL/GenBank/DDBJ databases">
        <title>Genomic Encyclopedia of Type Strains, Phase IV (KMG-IV): sequencing the most valuable type-strain genomes for metagenomic binning, comparative biology and taxonomic classification.</title>
        <authorList>
            <person name="Goeker M."/>
        </authorList>
    </citation>
    <scope>NUCLEOTIDE SEQUENCE</scope>
    <source>
        <strain evidence="4">DSM 22443</strain>
    </source>
</reference>
<name>A0A830FXU1_9EURY</name>
<keyword evidence="5" id="KW-1185">Reference proteome</keyword>